<organism evidence="1 2">
    <name type="scientific">Heliocybe sulcata</name>
    <dbReference type="NCBI Taxonomy" id="5364"/>
    <lineage>
        <taxon>Eukaryota</taxon>
        <taxon>Fungi</taxon>
        <taxon>Dikarya</taxon>
        <taxon>Basidiomycota</taxon>
        <taxon>Agaricomycotina</taxon>
        <taxon>Agaricomycetes</taxon>
        <taxon>Gloeophyllales</taxon>
        <taxon>Gloeophyllaceae</taxon>
        <taxon>Heliocybe</taxon>
    </lineage>
</organism>
<name>A0A5C3MVW2_9AGAM</name>
<keyword evidence="2" id="KW-1185">Reference proteome</keyword>
<dbReference type="EMBL" id="ML213516">
    <property type="protein sequence ID" value="TFK49464.1"/>
    <property type="molecule type" value="Genomic_DNA"/>
</dbReference>
<proteinExistence type="predicted"/>
<sequence length="84" mass="9274">MGLFNGPSGCHILARLHHDGHPPDENRKTVQEPQFTTIQLMEGMTQPSGSVSGTTSVADTVDVELQMRWSRKIETILTQTRATV</sequence>
<evidence type="ECO:0000313" key="2">
    <source>
        <dbReference type="Proteomes" id="UP000305948"/>
    </source>
</evidence>
<gene>
    <name evidence="1" type="ORF">OE88DRAFT_1663058</name>
</gene>
<reference evidence="1 2" key="1">
    <citation type="journal article" date="2019" name="Nat. Ecol. Evol.">
        <title>Megaphylogeny resolves global patterns of mushroom evolution.</title>
        <authorList>
            <person name="Varga T."/>
            <person name="Krizsan K."/>
            <person name="Foldi C."/>
            <person name="Dima B."/>
            <person name="Sanchez-Garcia M."/>
            <person name="Sanchez-Ramirez S."/>
            <person name="Szollosi G.J."/>
            <person name="Szarkandi J.G."/>
            <person name="Papp V."/>
            <person name="Albert L."/>
            <person name="Andreopoulos W."/>
            <person name="Angelini C."/>
            <person name="Antonin V."/>
            <person name="Barry K.W."/>
            <person name="Bougher N.L."/>
            <person name="Buchanan P."/>
            <person name="Buyck B."/>
            <person name="Bense V."/>
            <person name="Catcheside P."/>
            <person name="Chovatia M."/>
            <person name="Cooper J."/>
            <person name="Damon W."/>
            <person name="Desjardin D."/>
            <person name="Finy P."/>
            <person name="Geml J."/>
            <person name="Haridas S."/>
            <person name="Hughes K."/>
            <person name="Justo A."/>
            <person name="Karasinski D."/>
            <person name="Kautmanova I."/>
            <person name="Kiss B."/>
            <person name="Kocsube S."/>
            <person name="Kotiranta H."/>
            <person name="LaButti K.M."/>
            <person name="Lechner B.E."/>
            <person name="Liimatainen K."/>
            <person name="Lipzen A."/>
            <person name="Lukacs Z."/>
            <person name="Mihaltcheva S."/>
            <person name="Morgado L.N."/>
            <person name="Niskanen T."/>
            <person name="Noordeloos M.E."/>
            <person name="Ohm R.A."/>
            <person name="Ortiz-Santana B."/>
            <person name="Ovrebo C."/>
            <person name="Racz N."/>
            <person name="Riley R."/>
            <person name="Savchenko A."/>
            <person name="Shiryaev A."/>
            <person name="Soop K."/>
            <person name="Spirin V."/>
            <person name="Szebenyi C."/>
            <person name="Tomsovsky M."/>
            <person name="Tulloss R.E."/>
            <person name="Uehling J."/>
            <person name="Grigoriev I.V."/>
            <person name="Vagvolgyi C."/>
            <person name="Papp T."/>
            <person name="Martin F.M."/>
            <person name="Miettinen O."/>
            <person name="Hibbett D.S."/>
            <person name="Nagy L.G."/>
        </authorList>
    </citation>
    <scope>NUCLEOTIDE SEQUENCE [LARGE SCALE GENOMIC DNA]</scope>
    <source>
        <strain evidence="1 2">OMC1185</strain>
    </source>
</reference>
<dbReference type="AlphaFoldDB" id="A0A5C3MVW2"/>
<dbReference type="Proteomes" id="UP000305948">
    <property type="component" value="Unassembled WGS sequence"/>
</dbReference>
<evidence type="ECO:0000313" key="1">
    <source>
        <dbReference type="EMBL" id="TFK49464.1"/>
    </source>
</evidence>
<accession>A0A5C3MVW2</accession>
<protein>
    <submittedName>
        <fullName evidence="1">Uncharacterized protein</fullName>
    </submittedName>
</protein>